<name>A0A5B0RC17_PUCGR</name>
<comment type="caution">
    <text evidence="2">The sequence shown here is derived from an EMBL/GenBank/DDBJ whole genome shotgun (WGS) entry which is preliminary data.</text>
</comment>
<dbReference type="EMBL" id="VDEP01000214">
    <property type="protein sequence ID" value="KAA1122858.1"/>
    <property type="molecule type" value="Genomic_DNA"/>
</dbReference>
<dbReference type="AlphaFoldDB" id="A0A5B0RC17"/>
<protein>
    <submittedName>
        <fullName evidence="2">Uncharacterized protein</fullName>
    </submittedName>
</protein>
<evidence type="ECO:0000313" key="2">
    <source>
        <dbReference type="EMBL" id="KAA1122858.1"/>
    </source>
</evidence>
<accession>A0A5B0RC17</accession>
<proteinExistence type="predicted"/>
<evidence type="ECO:0000256" key="1">
    <source>
        <dbReference type="SAM" id="MobiDB-lite"/>
    </source>
</evidence>
<reference evidence="2 3" key="1">
    <citation type="submission" date="2019-05" db="EMBL/GenBank/DDBJ databases">
        <title>Emergence of the Ug99 lineage of the wheat stem rust pathogen through somatic hybridization.</title>
        <authorList>
            <person name="Li F."/>
            <person name="Upadhyaya N.M."/>
            <person name="Sperschneider J."/>
            <person name="Matny O."/>
            <person name="Nguyen-Phuc H."/>
            <person name="Mago R."/>
            <person name="Raley C."/>
            <person name="Miller M.E."/>
            <person name="Silverstein K.A.T."/>
            <person name="Henningsen E."/>
            <person name="Hirsch C.D."/>
            <person name="Visser B."/>
            <person name="Pretorius Z.A."/>
            <person name="Steffenson B.J."/>
            <person name="Schwessinger B."/>
            <person name="Dodds P.N."/>
            <person name="Figueroa M."/>
        </authorList>
    </citation>
    <scope>NUCLEOTIDE SEQUENCE [LARGE SCALE GENOMIC DNA]</scope>
    <source>
        <strain evidence="2 3">Ug99</strain>
    </source>
</reference>
<gene>
    <name evidence="2" type="ORF">PGTUg99_003043</name>
</gene>
<organism evidence="2 3">
    <name type="scientific">Puccinia graminis f. sp. tritici</name>
    <dbReference type="NCBI Taxonomy" id="56615"/>
    <lineage>
        <taxon>Eukaryota</taxon>
        <taxon>Fungi</taxon>
        <taxon>Dikarya</taxon>
        <taxon>Basidiomycota</taxon>
        <taxon>Pucciniomycotina</taxon>
        <taxon>Pucciniomycetes</taxon>
        <taxon>Pucciniales</taxon>
        <taxon>Pucciniaceae</taxon>
        <taxon>Puccinia</taxon>
    </lineage>
</organism>
<feature type="region of interest" description="Disordered" evidence="1">
    <location>
        <begin position="40"/>
        <end position="68"/>
    </location>
</feature>
<evidence type="ECO:0000313" key="3">
    <source>
        <dbReference type="Proteomes" id="UP000325313"/>
    </source>
</evidence>
<sequence>MNLSVCFWNRPAGLIRVREIAARRSARGFESLHLQGIALPSHRRPAGAGGTSGDRAGRKTGTMDPSIESLEQNDRWTDWCKSIFCLPRRDNR</sequence>
<dbReference type="Proteomes" id="UP000325313">
    <property type="component" value="Unassembled WGS sequence"/>
</dbReference>